<name>A0A271LLH1_9HYPH</name>
<dbReference type="GO" id="GO:0000160">
    <property type="term" value="P:phosphorelay signal transduction system"/>
    <property type="evidence" value="ECO:0007669"/>
    <property type="project" value="InterPro"/>
</dbReference>
<feature type="domain" description="Response regulatory" evidence="2">
    <location>
        <begin position="16"/>
        <end position="127"/>
    </location>
</feature>
<comment type="caution">
    <text evidence="1">Lacks conserved residue(s) required for the propagation of feature annotation.</text>
</comment>
<sequence>MLEKNRVGGQNLRNCSILIAEEDLTLAFDLSDALVKEGANFIQPADTIEDTLDVIMSSSSIDGAVLGVNLQGEVTFAAAEHLVRRQIPFVFLVGHNSSDIPDSFKNVDRCEKPLDIAHLIEVIDSLISAYPSIHPAGRPAKVAVARFSANVQSVGTDLRPEIDE</sequence>
<organism evidence="3 4">
    <name type="scientific">Mesorhizobium temperatum</name>
    <dbReference type="NCBI Taxonomy" id="241416"/>
    <lineage>
        <taxon>Bacteria</taxon>
        <taxon>Pseudomonadati</taxon>
        <taxon>Pseudomonadota</taxon>
        <taxon>Alphaproteobacteria</taxon>
        <taxon>Hyphomicrobiales</taxon>
        <taxon>Phyllobacteriaceae</taxon>
        <taxon>Mesorhizobium</taxon>
    </lineage>
</organism>
<evidence type="ECO:0000259" key="2">
    <source>
        <dbReference type="PROSITE" id="PS50110"/>
    </source>
</evidence>
<dbReference type="InterPro" id="IPR011006">
    <property type="entry name" value="CheY-like_superfamily"/>
</dbReference>
<proteinExistence type="predicted"/>
<evidence type="ECO:0000256" key="1">
    <source>
        <dbReference type="PROSITE-ProRule" id="PRU00169"/>
    </source>
</evidence>
<dbReference type="PROSITE" id="PS50110">
    <property type="entry name" value="RESPONSE_REGULATORY"/>
    <property type="match status" value="1"/>
</dbReference>
<dbReference type="InterPro" id="IPR001789">
    <property type="entry name" value="Sig_transdc_resp-reg_receiver"/>
</dbReference>
<dbReference type="Gene3D" id="3.40.50.2300">
    <property type="match status" value="1"/>
</dbReference>
<dbReference type="Proteomes" id="UP000216442">
    <property type="component" value="Unassembled WGS sequence"/>
</dbReference>
<comment type="caution">
    <text evidence="3">The sequence shown here is derived from an EMBL/GenBank/DDBJ whole genome shotgun (WGS) entry which is preliminary data.</text>
</comment>
<protein>
    <recommendedName>
        <fullName evidence="2">Response regulatory domain-containing protein</fullName>
    </recommendedName>
</protein>
<keyword evidence="4" id="KW-1185">Reference proteome</keyword>
<dbReference type="SUPFAM" id="SSF52172">
    <property type="entry name" value="CheY-like"/>
    <property type="match status" value="1"/>
</dbReference>
<reference evidence="3 4" key="1">
    <citation type="submission" date="2017-08" db="EMBL/GenBank/DDBJ databases">
        <title>Mesorhizobium wenxinae sp. nov., a novel rhizobial species isolated from root nodules of chickpea (Cicer arietinum L.).</title>
        <authorList>
            <person name="Zhang J."/>
        </authorList>
    </citation>
    <scope>NUCLEOTIDE SEQUENCE [LARGE SCALE GENOMIC DNA]</scope>
    <source>
        <strain evidence="3 4">SDW018</strain>
    </source>
</reference>
<gene>
    <name evidence="3" type="ORF">CIT26_15165</name>
</gene>
<evidence type="ECO:0000313" key="3">
    <source>
        <dbReference type="EMBL" id="PAQ08924.1"/>
    </source>
</evidence>
<evidence type="ECO:0000313" key="4">
    <source>
        <dbReference type="Proteomes" id="UP000216442"/>
    </source>
</evidence>
<dbReference type="AlphaFoldDB" id="A0A271LLH1"/>
<accession>A0A271LLH1</accession>
<dbReference type="EMBL" id="NPKJ01000045">
    <property type="protein sequence ID" value="PAQ08924.1"/>
    <property type="molecule type" value="Genomic_DNA"/>
</dbReference>